<dbReference type="InterPro" id="IPR011009">
    <property type="entry name" value="Kinase-like_dom_sf"/>
</dbReference>
<dbReference type="PANTHER" id="PTHR27002:SF18">
    <property type="entry name" value="OS11G0549300 PROTEIN"/>
    <property type="match status" value="1"/>
</dbReference>
<dbReference type="InterPro" id="IPR008271">
    <property type="entry name" value="Ser/Thr_kinase_AS"/>
</dbReference>
<dbReference type="FunFam" id="1.10.510.10:FF:001023">
    <property type="entry name" value="Os07g0541700 protein"/>
    <property type="match status" value="1"/>
</dbReference>
<feature type="transmembrane region" description="Helical" evidence="18">
    <location>
        <begin position="298"/>
        <end position="322"/>
    </location>
</feature>
<evidence type="ECO:0000256" key="7">
    <source>
        <dbReference type="ARBA" id="ARBA00022737"/>
    </source>
</evidence>
<dbReference type="AlphaFoldDB" id="A0A804MSN9"/>
<dbReference type="PROSITE" id="PS00108">
    <property type="entry name" value="PROTEIN_KINASE_ST"/>
    <property type="match status" value="1"/>
</dbReference>
<evidence type="ECO:0000256" key="17">
    <source>
        <dbReference type="SAM" id="MobiDB-lite"/>
    </source>
</evidence>
<feature type="domain" description="Gnk2-homologous" evidence="21">
    <location>
        <begin position="37"/>
        <end position="141"/>
    </location>
</feature>
<dbReference type="OrthoDB" id="4062651at2759"/>
<keyword evidence="10 16" id="KW-0067">ATP-binding</keyword>
<feature type="compositionally biased region" description="Polar residues" evidence="17">
    <location>
        <begin position="279"/>
        <end position="288"/>
    </location>
</feature>
<dbReference type="Gene3D" id="1.10.510.10">
    <property type="entry name" value="Transferase(Phosphotransferase) domain 1"/>
    <property type="match status" value="1"/>
</dbReference>
<dbReference type="PROSITE" id="PS50011">
    <property type="entry name" value="PROTEIN_KINASE_DOM"/>
    <property type="match status" value="1"/>
</dbReference>
<reference evidence="22" key="3">
    <citation type="submission" date="2021-05" db="UniProtKB">
        <authorList>
            <consortium name="EnsemblPlants"/>
        </authorList>
    </citation>
    <scope>IDENTIFICATION</scope>
    <source>
        <strain evidence="22">cv. B73</strain>
    </source>
</reference>
<evidence type="ECO:0000256" key="15">
    <source>
        <dbReference type="ARBA" id="ARBA00048679"/>
    </source>
</evidence>
<evidence type="ECO:0000256" key="10">
    <source>
        <dbReference type="ARBA" id="ARBA00022840"/>
    </source>
</evidence>
<evidence type="ECO:0000256" key="6">
    <source>
        <dbReference type="ARBA" id="ARBA00022729"/>
    </source>
</evidence>
<comment type="catalytic activity">
    <reaction evidence="15">
        <text>L-seryl-[protein] + ATP = O-phospho-L-seryl-[protein] + ADP + H(+)</text>
        <dbReference type="Rhea" id="RHEA:17989"/>
        <dbReference type="Rhea" id="RHEA-COMP:9863"/>
        <dbReference type="Rhea" id="RHEA-COMP:11604"/>
        <dbReference type="ChEBI" id="CHEBI:15378"/>
        <dbReference type="ChEBI" id="CHEBI:29999"/>
        <dbReference type="ChEBI" id="CHEBI:30616"/>
        <dbReference type="ChEBI" id="CHEBI:83421"/>
        <dbReference type="ChEBI" id="CHEBI:456216"/>
        <dbReference type="EC" id="2.7.11.1"/>
    </reaction>
</comment>
<evidence type="ECO:0000256" key="13">
    <source>
        <dbReference type="ARBA" id="ARBA00023180"/>
    </source>
</evidence>
<feature type="binding site" evidence="16">
    <location>
        <position position="389"/>
    </location>
    <ligand>
        <name>ATP</name>
        <dbReference type="ChEBI" id="CHEBI:30616"/>
    </ligand>
</feature>
<dbReference type="SMART" id="SM00220">
    <property type="entry name" value="S_TKc"/>
    <property type="match status" value="1"/>
</dbReference>
<comment type="catalytic activity">
    <reaction evidence="14">
        <text>L-threonyl-[protein] + ATP = O-phospho-L-threonyl-[protein] + ADP + H(+)</text>
        <dbReference type="Rhea" id="RHEA:46608"/>
        <dbReference type="Rhea" id="RHEA-COMP:11060"/>
        <dbReference type="Rhea" id="RHEA-COMP:11605"/>
        <dbReference type="ChEBI" id="CHEBI:15378"/>
        <dbReference type="ChEBI" id="CHEBI:30013"/>
        <dbReference type="ChEBI" id="CHEBI:30616"/>
        <dbReference type="ChEBI" id="CHEBI:61977"/>
        <dbReference type="ChEBI" id="CHEBI:456216"/>
        <dbReference type="EC" id="2.7.11.1"/>
    </reaction>
</comment>
<reference evidence="22" key="2">
    <citation type="submission" date="2019-07" db="EMBL/GenBank/DDBJ databases">
        <authorList>
            <person name="Seetharam A."/>
            <person name="Woodhouse M."/>
            <person name="Cannon E."/>
        </authorList>
    </citation>
    <scope>NUCLEOTIDE SEQUENCE [LARGE SCALE GENOMIC DNA]</scope>
    <source>
        <strain evidence="22">cv. B73</strain>
    </source>
</reference>
<evidence type="ECO:0000256" key="2">
    <source>
        <dbReference type="ARBA" id="ARBA00012513"/>
    </source>
</evidence>
<dbReference type="PROSITE" id="PS51473">
    <property type="entry name" value="GNK2"/>
    <property type="match status" value="2"/>
</dbReference>
<dbReference type="EnsemblPlants" id="Zm00001eb108640_T002">
    <property type="protein sequence ID" value="Zm00001eb108640_P002"/>
    <property type="gene ID" value="Zm00001eb108640"/>
</dbReference>
<keyword evidence="7" id="KW-0677">Repeat</keyword>
<dbReference type="PROSITE" id="PS00107">
    <property type="entry name" value="PROTEIN_KINASE_ATP"/>
    <property type="match status" value="1"/>
</dbReference>
<feature type="signal peptide" evidence="19">
    <location>
        <begin position="1"/>
        <end position="37"/>
    </location>
</feature>
<evidence type="ECO:0000256" key="12">
    <source>
        <dbReference type="ARBA" id="ARBA00023136"/>
    </source>
</evidence>
<evidence type="ECO:0000256" key="3">
    <source>
        <dbReference type="ARBA" id="ARBA00022527"/>
    </source>
</evidence>
<dbReference type="CDD" id="cd23509">
    <property type="entry name" value="Gnk2-like"/>
    <property type="match status" value="2"/>
</dbReference>
<evidence type="ECO:0000256" key="1">
    <source>
        <dbReference type="ARBA" id="ARBA00004167"/>
    </source>
</evidence>
<dbReference type="InterPro" id="IPR000719">
    <property type="entry name" value="Prot_kinase_dom"/>
</dbReference>
<evidence type="ECO:0000259" key="20">
    <source>
        <dbReference type="PROSITE" id="PS50011"/>
    </source>
</evidence>
<dbReference type="PANTHER" id="PTHR27002">
    <property type="entry name" value="RECEPTOR-LIKE SERINE/THREONINE-PROTEIN KINASE SD1-8"/>
    <property type="match status" value="1"/>
</dbReference>
<dbReference type="SUPFAM" id="SSF56112">
    <property type="entry name" value="Protein kinase-like (PK-like)"/>
    <property type="match status" value="1"/>
</dbReference>
<keyword evidence="13" id="KW-0325">Glycoprotein</keyword>
<gene>
    <name evidence="22" type="primary">LOC100381909</name>
</gene>
<accession>A0A804MSN9</accession>
<organism evidence="22 23">
    <name type="scientific">Zea mays</name>
    <name type="common">Maize</name>
    <dbReference type="NCBI Taxonomy" id="4577"/>
    <lineage>
        <taxon>Eukaryota</taxon>
        <taxon>Viridiplantae</taxon>
        <taxon>Streptophyta</taxon>
        <taxon>Embryophyta</taxon>
        <taxon>Tracheophyta</taxon>
        <taxon>Spermatophyta</taxon>
        <taxon>Magnoliopsida</taxon>
        <taxon>Liliopsida</taxon>
        <taxon>Poales</taxon>
        <taxon>Poaceae</taxon>
        <taxon>PACMAD clade</taxon>
        <taxon>Panicoideae</taxon>
        <taxon>Andropogonodae</taxon>
        <taxon>Andropogoneae</taxon>
        <taxon>Tripsacinae</taxon>
        <taxon>Zea</taxon>
    </lineage>
</organism>
<keyword evidence="6 19" id="KW-0732">Signal</keyword>
<dbReference type="Pfam" id="PF07714">
    <property type="entry name" value="PK_Tyr_Ser-Thr"/>
    <property type="match status" value="1"/>
</dbReference>
<evidence type="ECO:0000259" key="21">
    <source>
        <dbReference type="PROSITE" id="PS51473"/>
    </source>
</evidence>
<dbReference type="Gene3D" id="3.30.200.20">
    <property type="entry name" value="Phosphorylase Kinase, domain 1"/>
    <property type="match status" value="1"/>
</dbReference>
<dbReference type="Gene3D" id="3.30.430.20">
    <property type="entry name" value="Gnk2 domain, C-X8-C-X2-C motif"/>
    <property type="match status" value="2"/>
</dbReference>
<keyword evidence="5 18" id="KW-0812">Transmembrane</keyword>
<dbReference type="InterPro" id="IPR017441">
    <property type="entry name" value="Protein_kinase_ATP_BS"/>
</dbReference>
<evidence type="ECO:0000313" key="23">
    <source>
        <dbReference type="Proteomes" id="UP000007305"/>
    </source>
</evidence>
<keyword evidence="4" id="KW-0808">Transferase</keyword>
<dbReference type="GO" id="GO:0004674">
    <property type="term" value="F:protein serine/threonine kinase activity"/>
    <property type="evidence" value="ECO:0007669"/>
    <property type="project" value="UniProtKB-KW"/>
</dbReference>
<evidence type="ECO:0000256" key="5">
    <source>
        <dbReference type="ARBA" id="ARBA00022692"/>
    </source>
</evidence>
<feature type="region of interest" description="Disordered" evidence="17">
    <location>
        <begin position="267"/>
        <end position="288"/>
    </location>
</feature>
<keyword evidence="23" id="KW-1185">Reference proteome</keyword>
<dbReference type="Pfam" id="PF01657">
    <property type="entry name" value="Stress-antifung"/>
    <property type="match status" value="2"/>
</dbReference>
<evidence type="ECO:0000256" key="11">
    <source>
        <dbReference type="ARBA" id="ARBA00022989"/>
    </source>
</evidence>
<feature type="chain" id="PRO_5032731426" description="non-specific serine/threonine protein kinase" evidence="19">
    <location>
        <begin position="38"/>
        <end position="642"/>
    </location>
</feature>
<dbReference type="GO" id="GO:0005524">
    <property type="term" value="F:ATP binding"/>
    <property type="evidence" value="ECO:0007669"/>
    <property type="project" value="UniProtKB-UniRule"/>
</dbReference>
<protein>
    <recommendedName>
        <fullName evidence="2">non-specific serine/threonine protein kinase</fullName>
        <ecNumber evidence="2">2.7.11.1</ecNumber>
    </recommendedName>
</protein>
<keyword evidence="3" id="KW-0723">Serine/threonine-protein kinase</keyword>
<proteinExistence type="predicted"/>
<sequence>MATAAPGPGSRSRLLPLALSSFLLLLLLLLIAPGAAAQPWQSCGNTDNYSANSTYQSNLASLAKALPANASRSATLFAEGSAGALPDAVYALALCRGDINATACGACVTTAFQDAQQLCAYNKDAAVFYDACYLRFSNKDFIASATNNGDAIVLMNSQNVSPPVRAFDAAVAVLLNATADYAAANSSRRFATGEEGFDATDPTIYGLTQCTPNMSPAECRTCLRSIISDMPQYLSGRRGGRIIGMRCNFRYDLYSFFSGGPSLRLPAPSAPAPAPSPAQVNVTPTVTPTGRSRNRTGIVIAIVLPIVAGVLAITMVCLCFLWRRRPARDQTSSYSVNQSEIESIDSLLLDISMLRAATDNFAESNRLGEGGFGTVYKGVLPDNQEIAVKRLSQSSGQGIQELKNELVLVAKLQHKNLVRLVGVCLQEYEKLLVYEYMPNKSIDTILFDSEKSKELDWGKRVKIIDGIARGLQYLHEDSQLKIIHRDLKASNVLLNSDYTPKISDFGLARLFGGDQSREVTNRVVGTYGYMSPEYAMRGHYSIKSDVFSFGVLILEILTGRSSSGSFNIEQSVDLLSLVRHYTIPKPTKVFASEMITKFAFDTGLGALDNGNNCGDHGSISERQSSCRTDAEKCPYRATVCSR</sequence>
<keyword evidence="9" id="KW-0418">Kinase</keyword>
<dbReference type="InterPro" id="IPR002902">
    <property type="entry name" value="GNK2"/>
</dbReference>
<dbReference type="GO" id="GO:0016020">
    <property type="term" value="C:membrane"/>
    <property type="evidence" value="ECO:0007669"/>
    <property type="project" value="UniProtKB-SubCell"/>
</dbReference>
<evidence type="ECO:0000256" key="4">
    <source>
        <dbReference type="ARBA" id="ARBA00022679"/>
    </source>
</evidence>
<keyword evidence="11 18" id="KW-1133">Transmembrane helix</keyword>
<dbReference type="Proteomes" id="UP000007305">
    <property type="component" value="Chromosome 2"/>
</dbReference>
<keyword evidence="12 18" id="KW-0472">Membrane</keyword>
<dbReference type="FunFam" id="3.30.430.20:FF:000004">
    <property type="entry name" value="Receptor-like serine-threonine protein kinase"/>
    <property type="match status" value="1"/>
</dbReference>
<dbReference type="FunFam" id="3.30.200.20:FF:000142">
    <property type="entry name" value="Cysteine-rich receptor-like protein kinase 10"/>
    <property type="match status" value="1"/>
</dbReference>
<dbReference type="InterPro" id="IPR001245">
    <property type="entry name" value="Ser-Thr/Tyr_kinase_cat_dom"/>
</dbReference>
<dbReference type="EC" id="2.7.11.1" evidence="2"/>
<reference evidence="23" key="1">
    <citation type="submission" date="2015-12" db="EMBL/GenBank/DDBJ databases">
        <title>Update maize B73 reference genome by single molecule sequencing technologies.</title>
        <authorList>
            <consortium name="Maize Genome Sequencing Project"/>
            <person name="Ware D."/>
        </authorList>
    </citation>
    <scope>NUCLEOTIDE SEQUENCE [LARGE SCALE GENOMIC DNA]</scope>
    <source>
        <strain evidence="23">cv. B73</strain>
    </source>
</reference>
<evidence type="ECO:0000256" key="16">
    <source>
        <dbReference type="PROSITE-ProRule" id="PRU10141"/>
    </source>
</evidence>
<dbReference type="InterPro" id="IPR038408">
    <property type="entry name" value="GNK2_sf"/>
</dbReference>
<name>A0A804MSN9_MAIZE</name>
<comment type="subcellular location">
    <subcellularLocation>
        <location evidence="1">Membrane</location>
        <topology evidence="1">Single-pass membrane protein</topology>
    </subcellularLocation>
</comment>
<evidence type="ECO:0000256" key="8">
    <source>
        <dbReference type="ARBA" id="ARBA00022741"/>
    </source>
</evidence>
<feature type="domain" description="Protein kinase" evidence="20">
    <location>
        <begin position="361"/>
        <end position="642"/>
    </location>
</feature>
<dbReference type="FunFam" id="3.30.430.20:FF:000006">
    <property type="entry name" value="Receptor-like serine-threonine protein kinase"/>
    <property type="match status" value="1"/>
</dbReference>
<evidence type="ECO:0000256" key="19">
    <source>
        <dbReference type="SAM" id="SignalP"/>
    </source>
</evidence>
<evidence type="ECO:0000256" key="14">
    <source>
        <dbReference type="ARBA" id="ARBA00047899"/>
    </source>
</evidence>
<evidence type="ECO:0000256" key="9">
    <source>
        <dbReference type="ARBA" id="ARBA00022777"/>
    </source>
</evidence>
<dbReference type="Gramene" id="Zm00001eb108640_T002">
    <property type="protein sequence ID" value="Zm00001eb108640_P002"/>
    <property type="gene ID" value="Zm00001eb108640"/>
</dbReference>
<keyword evidence="8 16" id="KW-0547">Nucleotide-binding</keyword>
<evidence type="ECO:0000256" key="18">
    <source>
        <dbReference type="SAM" id="Phobius"/>
    </source>
</evidence>
<feature type="domain" description="Gnk2-homologous" evidence="21">
    <location>
        <begin position="148"/>
        <end position="256"/>
    </location>
</feature>
<evidence type="ECO:0000313" key="22">
    <source>
        <dbReference type="EnsemblPlants" id="Zm00001eb108640_P002"/>
    </source>
</evidence>